<evidence type="ECO:0000313" key="1">
    <source>
        <dbReference type="EMBL" id="TQN31815.1"/>
    </source>
</evidence>
<accession>A0A543NIZ1</accession>
<reference evidence="1 2" key="1">
    <citation type="submission" date="2019-06" db="EMBL/GenBank/DDBJ databases">
        <title>Sequencing the genomes of 1000 actinobacteria strains.</title>
        <authorList>
            <person name="Klenk H.-P."/>
        </authorList>
    </citation>
    <scope>NUCLEOTIDE SEQUENCE [LARGE SCALE GENOMIC DNA]</scope>
    <source>
        <strain evidence="1 2">DSM 45015</strain>
    </source>
</reference>
<dbReference type="EMBL" id="VFQC01000001">
    <property type="protein sequence ID" value="TQN31815.1"/>
    <property type="molecule type" value="Genomic_DNA"/>
</dbReference>
<keyword evidence="2" id="KW-1185">Reference proteome</keyword>
<protein>
    <submittedName>
        <fullName evidence="1">Uncharacterized protein</fullName>
    </submittedName>
</protein>
<sequence length="53" mass="5805">MRSTGFTGHARDATFEGRGSMTTVLYPVNGLIGHNNKCDLYHGCRYAIETGNI</sequence>
<dbReference type="Proteomes" id="UP000317422">
    <property type="component" value="Unassembled WGS sequence"/>
</dbReference>
<organism evidence="1 2">
    <name type="scientific">Haloactinospora alba</name>
    <dbReference type="NCBI Taxonomy" id="405555"/>
    <lineage>
        <taxon>Bacteria</taxon>
        <taxon>Bacillati</taxon>
        <taxon>Actinomycetota</taxon>
        <taxon>Actinomycetes</taxon>
        <taxon>Streptosporangiales</taxon>
        <taxon>Nocardiopsidaceae</taxon>
        <taxon>Haloactinospora</taxon>
    </lineage>
</organism>
<name>A0A543NIZ1_9ACTN</name>
<dbReference type="AlphaFoldDB" id="A0A543NIZ1"/>
<comment type="caution">
    <text evidence="1">The sequence shown here is derived from an EMBL/GenBank/DDBJ whole genome shotgun (WGS) entry which is preliminary data.</text>
</comment>
<proteinExistence type="predicted"/>
<evidence type="ECO:0000313" key="2">
    <source>
        <dbReference type="Proteomes" id="UP000317422"/>
    </source>
</evidence>
<gene>
    <name evidence="1" type="ORF">FHX37_1736</name>
</gene>